<keyword evidence="1" id="KW-0805">Transcription regulation</keyword>
<dbReference type="InterPro" id="IPR007627">
    <property type="entry name" value="RNA_pol_sigma70_r2"/>
</dbReference>
<evidence type="ECO:0000256" key="2">
    <source>
        <dbReference type="ARBA" id="ARBA00023082"/>
    </source>
</evidence>
<name>A0A4R1QZ86_HYDET</name>
<dbReference type="InterPro" id="IPR014284">
    <property type="entry name" value="RNA_pol_sigma-70_dom"/>
</dbReference>
<dbReference type="Pfam" id="PF04542">
    <property type="entry name" value="Sigma70_r2"/>
    <property type="match status" value="1"/>
</dbReference>
<dbReference type="SUPFAM" id="SSF88946">
    <property type="entry name" value="Sigma2 domain of RNA polymerase sigma factors"/>
    <property type="match status" value="1"/>
</dbReference>
<dbReference type="Proteomes" id="UP000295008">
    <property type="component" value="Unassembled WGS sequence"/>
</dbReference>
<evidence type="ECO:0000313" key="6">
    <source>
        <dbReference type="EMBL" id="TCL58304.1"/>
    </source>
</evidence>
<dbReference type="EMBL" id="SLUN01000043">
    <property type="protein sequence ID" value="TCL58304.1"/>
    <property type="molecule type" value="Genomic_DNA"/>
</dbReference>
<dbReference type="SUPFAM" id="SSF88659">
    <property type="entry name" value="Sigma3 and sigma4 domains of RNA polymerase sigma factors"/>
    <property type="match status" value="1"/>
</dbReference>
<keyword evidence="2" id="KW-0731">Sigma factor</keyword>
<dbReference type="OrthoDB" id="9783788at2"/>
<dbReference type="PANTHER" id="PTHR30385">
    <property type="entry name" value="SIGMA FACTOR F FLAGELLAR"/>
    <property type="match status" value="1"/>
</dbReference>
<keyword evidence="3" id="KW-0238">DNA-binding</keyword>
<evidence type="ECO:0000256" key="3">
    <source>
        <dbReference type="ARBA" id="ARBA00023125"/>
    </source>
</evidence>
<dbReference type="InterPro" id="IPR013325">
    <property type="entry name" value="RNA_pol_sigma_r2"/>
</dbReference>
<gene>
    <name evidence="6" type="ORF">EDC14_104340</name>
</gene>
<evidence type="ECO:0000256" key="1">
    <source>
        <dbReference type="ARBA" id="ARBA00023015"/>
    </source>
</evidence>
<dbReference type="InterPro" id="IPR013324">
    <property type="entry name" value="RNA_pol_sigma_r3/r4-like"/>
</dbReference>
<accession>A0A4R1QZ86</accession>
<reference evidence="6 7" key="1">
    <citation type="submission" date="2019-03" db="EMBL/GenBank/DDBJ databases">
        <title>Genomic Encyclopedia of Type Strains, Phase IV (KMG-IV): sequencing the most valuable type-strain genomes for metagenomic binning, comparative biology and taxonomic classification.</title>
        <authorList>
            <person name="Goeker M."/>
        </authorList>
    </citation>
    <scope>NUCLEOTIDE SEQUENCE [LARGE SCALE GENOMIC DNA]</scope>
    <source>
        <strain evidence="6 7">LX-B</strain>
    </source>
</reference>
<evidence type="ECO:0000313" key="7">
    <source>
        <dbReference type="Proteomes" id="UP000295008"/>
    </source>
</evidence>
<feature type="domain" description="RNA polymerase sigma-70 region 2" evidence="5">
    <location>
        <begin position="25"/>
        <end position="92"/>
    </location>
</feature>
<evidence type="ECO:0000259" key="5">
    <source>
        <dbReference type="Pfam" id="PF04542"/>
    </source>
</evidence>
<dbReference type="Gene3D" id="1.10.1740.10">
    <property type="match status" value="1"/>
</dbReference>
<dbReference type="NCBIfam" id="TIGR02937">
    <property type="entry name" value="sigma70-ECF"/>
    <property type="match status" value="1"/>
</dbReference>
<keyword evidence="4" id="KW-0804">Transcription</keyword>
<evidence type="ECO:0000256" key="4">
    <source>
        <dbReference type="ARBA" id="ARBA00023163"/>
    </source>
</evidence>
<dbReference type="Gene3D" id="1.10.10.10">
    <property type="entry name" value="Winged helix-like DNA-binding domain superfamily/Winged helix DNA-binding domain"/>
    <property type="match status" value="1"/>
</dbReference>
<dbReference type="AlphaFoldDB" id="A0A4R1QZ86"/>
<organism evidence="6 7">
    <name type="scientific">Hydrogenispora ethanolica</name>
    <dbReference type="NCBI Taxonomy" id="1082276"/>
    <lineage>
        <taxon>Bacteria</taxon>
        <taxon>Bacillati</taxon>
        <taxon>Bacillota</taxon>
        <taxon>Hydrogenispora</taxon>
    </lineage>
</organism>
<sequence length="225" mass="25989">MNQLLDLSLISRIRTGQDTQAKEELVKKYLPMVRHIVKIQSPSFNEFEDYFQEGSIGLLKAIDEYDPDNYPIKFSTFAYICILRRIYNLIKQSMSKKAIFSAKALSLNIQLNGEDSRTLLDSIPAEEPEPFLQVENEWIVQKLAIVLEAHLSPVEYQVIQMLLNGLTIHEIQQHLRLSMKAVDNARTRARIKLKKILFQYGSLLNPKIPLKARKRKDLSIHLEVG</sequence>
<protein>
    <submittedName>
        <fullName evidence="6">RNA polymerase sigma-30 (SigH) subunit</fullName>
    </submittedName>
</protein>
<dbReference type="GO" id="GO:0006352">
    <property type="term" value="P:DNA-templated transcription initiation"/>
    <property type="evidence" value="ECO:0007669"/>
    <property type="project" value="InterPro"/>
</dbReference>
<comment type="caution">
    <text evidence="6">The sequence shown here is derived from an EMBL/GenBank/DDBJ whole genome shotgun (WGS) entry which is preliminary data.</text>
</comment>
<dbReference type="GO" id="GO:0016987">
    <property type="term" value="F:sigma factor activity"/>
    <property type="evidence" value="ECO:0007669"/>
    <property type="project" value="UniProtKB-KW"/>
</dbReference>
<proteinExistence type="predicted"/>
<dbReference type="GO" id="GO:0003677">
    <property type="term" value="F:DNA binding"/>
    <property type="evidence" value="ECO:0007669"/>
    <property type="project" value="UniProtKB-KW"/>
</dbReference>
<dbReference type="InterPro" id="IPR036388">
    <property type="entry name" value="WH-like_DNA-bd_sf"/>
</dbReference>
<keyword evidence="7" id="KW-1185">Reference proteome</keyword>
<dbReference type="RefSeq" id="WP_132016932.1">
    <property type="nucleotide sequence ID" value="NZ_SLUN01000043.1"/>
</dbReference>